<reference evidence="2" key="2">
    <citation type="journal article" date="2023" name="Microbiol Resour">
        <title>Decontamination and Annotation of the Draft Genome Sequence of the Oomycete Lagenidium giganteum ARSEF 373.</title>
        <authorList>
            <person name="Morgan W.R."/>
            <person name="Tartar A."/>
        </authorList>
    </citation>
    <scope>NUCLEOTIDE SEQUENCE</scope>
    <source>
        <strain evidence="2">ARSEF 373</strain>
    </source>
</reference>
<dbReference type="AlphaFoldDB" id="A0AAV2YZX0"/>
<accession>A0AAV2YZX0</accession>
<feature type="region of interest" description="Disordered" evidence="1">
    <location>
        <begin position="523"/>
        <end position="556"/>
    </location>
</feature>
<keyword evidence="3" id="KW-1185">Reference proteome</keyword>
<dbReference type="EMBL" id="DAKRPA010000096">
    <property type="protein sequence ID" value="DAZ98796.1"/>
    <property type="molecule type" value="Genomic_DNA"/>
</dbReference>
<gene>
    <name evidence="2" type="ORF">N0F65_000952</name>
</gene>
<sequence>MSRELQQALIDLYNDLVTADADDNGARVLQALSSLCAQFVDARKVIGRLLAEKCSRQGQTKATTDHVPSTSLGVVTLRFLYAPVTARAMLALLAAVAHDHAGNQRRLVRRVPGVRLQDHVTDAGQSFLYVLTLPKSVRTAYRAWRKRRRALVGHRVPCGDPPRRDGVPAPCYCDDCLGSHQFLQTWQLHFQDLSRWTMDDDDAANNNDVNNSKRQGGRSEASGLSVETFLSLYLRGFQLWQWRVRRSDDNDEDPTVPHSGSKPLRRPTVLFFVDPVESKEANTDPIHFDPAQHVSAIHITAECDDVEKASDPAASNKDITTTEPHHDEQEPELDRVTLMQLHNHSIRKASGLSSAEDPLPWHVAFFSEPLAMQCTLMERLLQDDATNSNTSLLVHVLAFLAPEDDVDGEQWRRLLQRVTTPSPLPPDSNVEPETVKGDIEIVANLKQPAALDIAYTTSSSDSATFSASLALDQVGALLNCEIVCGTDLVILSDASLNALVEKCVIVDELIEATPASIVLRRQHRTEPEQNETPDAVVETGEEPPADTMTTTTEPVPLRGLSTDAVAVLELLVAQLAAFRTGSSNHRPSCTHMRRRVVNAIQCCNERISFLTTPRGLSHVTTTQRLAGVERCRGCRNALLELGKRIRVQELHERRANDSSRKFHDQVEQELTQVLERSSTFDAWETPDPRVAKLGLSTRLWASGVPDPEFFQVITQTEAQNRKQQQALNESLRQRPSSATSRKAKR</sequence>
<evidence type="ECO:0000313" key="2">
    <source>
        <dbReference type="EMBL" id="DAZ98796.1"/>
    </source>
</evidence>
<evidence type="ECO:0000256" key="1">
    <source>
        <dbReference type="SAM" id="MobiDB-lite"/>
    </source>
</evidence>
<protein>
    <submittedName>
        <fullName evidence="2">Uncharacterized protein</fullName>
    </submittedName>
</protein>
<dbReference type="Proteomes" id="UP001146120">
    <property type="component" value="Unassembled WGS sequence"/>
</dbReference>
<proteinExistence type="predicted"/>
<comment type="caution">
    <text evidence="2">The sequence shown here is derived from an EMBL/GenBank/DDBJ whole genome shotgun (WGS) entry which is preliminary data.</text>
</comment>
<organism evidence="2 3">
    <name type="scientific">Lagenidium giganteum</name>
    <dbReference type="NCBI Taxonomy" id="4803"/>
    <lineage>
        <taxon>Eukaryota</taxon>
        <taxon>Sar</taxon>
        <taxon>Stramenopiles</taxon>
        <taxon>Oomycota</taxon>
        <taxon>Peronosporomycetes</taxon>
        <taxon>Pythiales</taxon>
        <taxon>Pythiaceae</taxon>
    </lineage>
</organism>
<evidence type="ECO:0000313" key="3">
    <source>
        <dbReference type="Proteomes" id="UP001146120"/>
    </source>
</evidence>
<feature type="region of interest" description="Disordered" evidence="1">
    <location>
        <begin position="715"/>
        <end position="745"/>
    </location>
</feature>
<feature type="region of interest" description="Disordered" evidence="1">
    <location>
        <begin position="307"/>
        <end position="331"/>
    </location>
</feature>
<reference evidence="2" key="1">
    <citation type="submission" date="2022-11" db="EMBL/GenBank/DDBJ databases">
        <authorList>
            <person name="Morgan W.R."/>
            <person name="Tartar A."/>
        </authorList>
    </citation>
    <scope>NUCLEOTIDE SEQUENCE</scope>
    <source>
        <strain evidence="2">ARSEF 373</strain>
    </source>
</reference>
<name>A0AAV2YZX0_9STRA</name>